<reference evidence="2" key="1">
    <citation type="journal article" date="2015" name="Proc. Natl. Acad. Sci. U.S.A.">
        <title>Genome sequencing of adzuki bean (Vigna angularis) provides insight into high starch and low fat accumulation and domestication.</title>
        <authorList>
            <person name="Yang K."/>
            <person name="Tian Z."/>
            <person name="Chen C."/>
            <person name="Luo L."/>
            <person name="Zhao B."/>
            <person name="Wang Z."/>
            <person name="Yu L."/>
            <person name="Li Y."/>
            <person name="Sun Y."/>
            <person name="Li W."/>
            <person name="Chen Y."/>
            <person name="Li Y."/>
            <person name="Zhang Y."/>
            <person name="Ai D."/>
            <person name="Zhao J."/>
            <person name="Shang C."/>
            <person name="Ma Y."/>
            <person name="Wu B."/>
            <person name="Wang M."/>
            <person name="Gao L."/>
            <person name="Sun D."/>
            <person name="Zhang P."/>
            <person name="Guo F."/>
            <person name="Wang W."/>
            <person name="Li Y."/>
            <person name="Wang J."/>
            <person name="Varshney R.K."/>
            <person name="Wang J."/>
            <person name="Ling H.Q."/>
            <person name="Wan P."/>
        </authorList>
    </citation>
    <scope>NUCLEOTIDE SEQUENCE</scope>
    <source>
        <strain evidence="2">cv. Jingnong 6</strain>
    </source>
</reference>
<evidence type="ECO:0000313" key="2">
    <source>
        <dbReference type="Proteomes" id="UP000053144"/>
    </source>
</evidence>
<dbReference type="EMBL" id="CM003378">
    <property type="protein sequence ID" value="KOM49646.1"/>
    <property type="molecule type" value="Genomic_DNA"/>
</dbReference>
<gene>
    <name evidence="1" type="ORF">LR48_Vigan08g047300</name>
</gene>
<sequence length="71" mass="8121">MEEMVGREGRLVRESCKVVDHLHGYHRGALKVSLRPTCFRRCLGVLSEHRRSAAGVSTVRWMKKRGFPGLE</sequence>
<accession>A0A0L9V3U3</accession>
<name>A0A0L9V3U3_PHAAN</name>
<organism evidence="1 2">
    <name type="scientific">Phaseolus angularis</name>
    <name type="common">Azuki bean</name>
    <name type="synonym">Vigna angularis</name>
    <dbReference type="NCBI Taxonomy" id="3914"/>
    <lineage>
        <taxon>Eukaryota</taxon>
        <taxon>Viridiplantae</taxon>
        <taxon>Streptophyta</taxon>
        <taxon>Embryophyta</taxon>
        <taxon>Tracheophyta</taxon>
        <taxon>Spermatophyta</taxon>
        <taxon>Magnoliopsida</taxon>
        <taxon>eudicotyledons</taxon>
        <taxon>Gunneridae</taxon>
        <taxon>Pentapetalae</taxon>
        <taxon>rosids</taxon>
        <taxon>fabids</taxon>
        <taxon>Fabales</taxon>
        <taxon>Fabaceae</taxon>
        <taxon>Papilionoideae</taxon>
        <taxon>50 kb inversion clade</taxon>
        <taxon>NPAAA clade</taxon>
        <taxon>indigoferoid/millettioid clade</taxon>
        <taxon>Phaseoleae</taxon>
        <taxon>Vigna</taxon>
    </lineage>
</organism>
<protein>
    <submittedName>
        <fullName evidence="1">Uncharacterized protein</fullName>
    </submittedName>
</protein>
<proteinExistence type="predicted"/>
<dbReference type="Gramene" id="KOM49646">
    <property type="protein sequence ID" value="KOM49646"/>
    <property type="gene ID" value="LR48_Vigan08g047300"/>
</dbReference>
<evidence type="ECO:0000313" key="1">
    <source>
        <dbReference type="EMBL" id="KOM49646.1"/>
    </source>
</evidence>
<dbReference type="AlphaFoldDB" id="A0A0L9V3U3"/>
<dbReference type="Proteomes" id="UP000053144">
    <property type="component" value="Chromosome 8"/>
</dbReference>